<evidence type="ECO:0000259" key="10">
    <source>
        <dbReference type="Pfam" id="PF12627"/>
    </source>
</evidence>
<keyword evidence="4" id="KW-0548">Nucleotidyltransferase</keyword>
<proteinExistence type="inferred from homology"/>
<reference evidence="12" key="1">
    <citation type="submission" date="2016-01" db="EMBL/GenBank/DDBJ databases">
        <authorList>
            <person name="Mitreva M."/>
            <person name="Pepin K.H."/>
            <person name="Mihindukulasuriya K.A."/>
            <person name="Fulton R."/>
            <person name="Fronick C."/>
            <person name="O'Laughlin M."/>
            <person name="Miner T."/>
            <person name="Herter B."/>
            <person name="Rosa B.A."/>
            <person name="Cordes M."/>
            <person name="Tomlinson C."/>
            <person name="Wollam A."/>
            <person name="Palsikar V.B."/>
            <person name="Mardis E.R."/>
            <person name="Wilson R.K."/>
        </authorList>
    </citation>
    <scope>NUCLEOTIDE SEQUENCE [LARGE SCALE GENOMIC DNA]</scope>
    <source>
        <strain evidence="12">KA00274</strain>
    </source>
</reference>
<dbReference type="InterPro" id="IPR050264">
    <property type="entry name" value="Bact_CCA-adding_enz_type3_sf"/>
</dbReference>
<dbReference type="PATRIC" id="fig|1497955.3.peg.274"/>
<dbReference type="InterPro" id="IPR032828">
    <property type="entry name" value="PolyA_RNA-bd"/>
</dbReference>
<feature type="domain" description="Poly A polymerase head" evidence="9">
    <location>
        <begin position="28"/>
        <end position="150"/>
    </location>
</feature>
<evidence type="ECO:0000256" key="7">
    <source>
        <dbReference type="ARBA" id="ARBA00022842"/>
    </source>
</evidence>
<dbReference type="SUPFAM" id="SSF81301">
    <property type="entry name" value="Nucleotidyltransferase"/>
    <property type="match status" value="1"/>
</dbReference>
<keyword evidence="8" id="KW-0694">RNA-binding</keyword>
<evidence type="ECO:0000256" key="2">
    <source>
        <dbReference type="ARBA" id="ARBA00022679"/>
    </source>
</evidence>
<dbReference type="AlphaFoldDB" id="A0A133YHC6"/>
<dbReference type="GO" id="GO:0016779">
    <property type="term" value="F:nucleotidyltransferase activity"/>
    <property type="evidence" value="ECO:0007669"/>
    <property type="project" value="UniProtKB-KW"/>
</dbReference>
<comment type="cofactor">
    <cofactor evidence="1">
        <name>Mg(2+)</name>
        <dbReference type="ChEBI" id="CHEBI:18420"/>
    </cofactor>
</comment>
<dbReference type="CDD" id="cd05398">
    <property type="entry name" value="NT_ClassII-CCAase"/>
    <property type="match status" value="1"/>
</dbReference>
<keyword evidence="2 8" id="KW-0808">Transferase</keyword>
<dbReference type="PANTHER" id="PTHR46173:SF1">
    <property type="entry name" value="CCA TRNA NUCLEOTIDYLTRANSFERASE 1, MITOCHONDRIAL"/>
    <property type="match status" value="1"/>
</dbReference>
<dbReference type="InterPro" id="IPR043519">
    <property type="entry name" value="NT_sf"/>
</dbReference>
<dbReference type="RefSeq" id="WP_066712932.1">
    <property type="nucleotide sequence ID" value="NZ_JARFNM010000001.1"/>
</dbReference>
<sequence>MKDAEIYAKLDSGAKQVLSKFVKANYECYLVGGSLRDLLLHKKVHDYDFTTNARPEQVEELFHTQRVIETGIKHGTVTVLLANSSYEITTFRKDTTYSDHRHPDGIVFADSLDEDLARRDFTINALAWSPERGLVDLYAGLSDLSNGLIRAVNEPNERLKEDALRILRALRFASTLGFEIESKTKQAVWNLFDTLSYVARERILEEIDKLFLGQFAAPVLREFLDLFAFSYPELFQTNLLKEANCVELVEALTEHKAFIQSSLLELIKLKSQSNLPFVKSYFVSKENGADMINFGAMQRELSLVFYWSVYVHSQLDNLRKKFNLPNSKQLAKKLANSMCWSNVRRDLVSLCSDVLAPDFWHKYQTVEAVNWSDLLCIYGAEQLAYSLIYAVASAKLSLDYWQAFLAFVQANSCWTLRDLNLRGDELLKLCPDLQGALINQTLKNLWLAVLKGEVVNEKSALEAYVKLSLEKTEK</sequence>
<dbReference type="STRING" id="1497955.HMPREF1872_00291"/>
<evidence type="ECO:0000259" key="9">
    <source>
        <dbReference type="Pfam" id="PF01743"/>
    </source>
</evidence>
<keyword evidence="3" id="KW-0819">tRNA processing</keyword>
<dbReference type="Pfam" id="PF12627">
    <property type="entry name" value="PolyA_pol_RNAbd"/>
    <property type="match status" value="1"/>
</dbReference>
<keyword evidence="7" id="KW-0460">Magnesium</keyword>
<evidence type="ECO:0000313" key="12">
    <source>
        <dbReference type="Proteomes" id="UP000070080"/>
    </source>
</evidence>
<evidence type="ECO:0000256" key="6">
    <source>
        <dbReference type="ARBA" id="ARBA00022741"/>
    </source>
</evidence>
<evidence type="ECO:0000256" key="4">
    <source>
        <dbReference type="ARBA" id="ARBA00022695"/>
    </source>
</evidence>
<gene>
    <name evidence="11" type="ORF">HMPREF1872_00291</name>
</gene>
<organism evidence="11 12">
    <name type="scientific">Amygdalobacter nucleatus</name>
    <dbReference type="NCBI Taxonomy" id="3029274"/>
    <lineage>
        <taxon>Bacteria</taxon>
        <taxon>Bacillati</taxon>
        <taxon>Bacillota</taxon>
        <taxon>Clostridia</taxon>
        <taxon>Eubacteriales</taxon>
        <taxon>Oscillospiraceae</taxon>
        <taxon>Amygdalobacter</taxon>
    </lineage>
</organism>
<dbReference type="GO" id="GO:0000166">
    <property type="term" value="F:nucleotide binding"/>
    <property type="evidence" value="ECO:0007669"/>
    <property type="project" value="UniProtKB-KW"/>
</dbReference>
<keyword evidence="5" id="KW-0479">Metal-binding</keyword>
<evidence type="ECO:0000256" key="3">
    <source>
        <dbReference type="ARBA" id="ARBA00022694"/>
    </source>
</evidence>
<keyword evidence="12" id="KW-1185">Reference proteome</keyword>
<dbReference type="GO" id="GO:0046872">
    <property type="term" value="F:metal ion binding"/>
    <property type="evidence" value="ECO:0007669"/>
    <property type="project" value="UniProtKB-KW"/>
</dbReference>
<protein>
    <submittedName>
        <fullName evidence="11">tRNA nucleotidyltransferase/poly(A) polymerase family protein</fullName>
    </submittedName>
</protein>
<comment type="similarity">
    <text evidence="8">Belongs to the tRNA nucleotidyltransferase/poly(A) polymerase family.</text>
</comment>
<evidence type="ECO:0000313" key="11">
    <source>
        <dbReference type="EMBL" id="KXB42602.1"/>
    </source>
</evidence>
<dbReference type="SUPFAM" id="SSF81891">
    <property type="entry name" value="Poly A polymerase C-terminal region-like"/>
    <property type="match status" value="1"/>
</dbReference>
<evidence type="ECO:0000256" key="5">
    <source>
        <dbReference type="ARBA" id="ARBA00022723"/>
    </source>
</evidence>
<name>A0A133YHC6_9FIRM</name>
<dbReference type="Proteomes" id="UP000070080">
    <property type="component" value="Unassembled WGS sequence"/>
</dbReference>
<dbReference type="OrthoDB" id="9805698at2"/>
<accession>A0A133YHC6</accession>
<evidence type="ECO:0000256" key="1">
    <source>
        <dbReference type="ARBA" id="ARBA00001946"/>
    </source>
</evidence>
<dbReference type="PANTHER" id="PTHR46173">
    <property type="entry name" value="CCA TRNA NUCLEOTIDYLTRANSFERASE 1, MITOCHONDRIAL"/>
    <property type="match status" value="1"/>
</dbReference>
<dbReference type="Gene3D" id="3.30.460.10">
    <property type="entry name" value="Beta Polymerase, domain 2"/>
    <property type="match status" value="1"/>
</dbReference>
<dbReference type="EMBL" id="LSCV01000002">
    <property type="protein sequence ID" value="KXB42602.1"/>
    <property type="molecule type" value="Genomic_DNA"/>
</dbReference>
<keyword evidence="6" id="KW-0547">Nucleotide-binding</keyword>
<dbReference type="Pfam" id="PF01743">
    <property type="entry name" value="PolyA_pol"/>
    <property type="match status" value="1"/>
</dbReference>
<dbReference type="Gene3D" id="1.10.3090.10">
    <property type="entry name" value="cca-adding enzyme, domain 2"/>
    <property type="match status" value="1"/>
</dbReference>
<dbReference type="GO" id="GO:0008033">
    <property type="term" value="P:tRNA processing"/>
    <property type="evidence" value="ECO:0007669"/>
    <property type="project" value="UniProtKB-KW"/>
</dbReference>
<feature type="domain" description="tRNA nucleotidyltransferase/poly(A) polymerase RNA and SrmB- binding" evidence="10">
    <location>
        <begin position="177"/>
        <end position="233"/>
    </location>
</feature>
<comment type="caution">
    <text evidence="11">The sequence shown here is derived from an EMBL/GenBank/DDBJ whole genome shotgun (WGS) entry which is preliminary data.</text>
</comment>
<evidence type="ECO:0000256" key="8">
    <source>
        <dbReference type="RuleBase" id="RU003953"/>
    </source>
</evidence>
<dbReference type="Gene3D" id="1.10.246.80">
    <property type="match status" value="1"/>
</dbReference>
<dbReference type="InterPro" id="IPR002646">
    <property type="entry name" value="PolA_pol_head_dom"/>
</dbReference>
<dbReference type="GO" id="GO:0000049">
    <property type="term" value="F:tRNA binding"/>
    <property type="evidence" value="ECO:0007669"/>
    <property type="project" value="TreeGrafter"/>
</dbReference>